<evidence type="ECO:0000313" key="1">
    <source>
        <dbReference type="EMBL" id="MEY6433247.1"/>
    </source>
</evidence>
<dbReference type="Proteomes" id="UP001564408">
    <property type="component" value="Unassembled WGS sequence"/>
</dbReference>
<dbReference type="NCBIfam" id="NF033679">
    <property type="entry name" value="DNRLRE_dom"/>
    <property type="match status" value="1"/>
</dbReference>
<proteinExistence type="predicted"/>
<comment type="caution">
    <text evidence="1">The sequence shown here is derived from an EMBL/GenBank/DDBJ whole genome shotgun (WGS) entry which is preliminary data.</text>
</comment>
<gene>
    <name evidence="1" type="ORF">ABC977_12625</name>
</gene>
<keyword evidence="2" id="KW-1185">Reference proteome</keyword>
<evidence type="ECO:0000313" key="2">
    <source>
        <dbReference type="Proteomes" id="UP001564408"/>
    </source>
</evidence>
<dbReference type="RefSeq" id="WP_369667634.1">
    <property type="nucleotide sequence ID" value="NZ_JBDKXB010000018.1"/>
</dbReference>
<name>A0ABV4BFD1_9GAMM</name>
<accession>A0ABV4BFD1</accession>
<reference evidence="1 2" key="1">
    <citation type="submission" date="2024-05" db="EMBL/GenBank/DDBJ databases">
        <title>Genome Sequence and Characterization of the New Strain Purple Sulfur Bacterium of Genus Thioalkalicoccus.</title>
        <authorList>
            <person name="Bryantseva I.A."/>
            <person name="Kyndt J.A."/>
            <person name="Imhoff J.F."/>
        </authorList>
    </citation>
    <scope>NUCLEOTIDE SEQUENCE [LARGE SCALE GENOMIC DNA]</scope>
    <source>
        <strain evidence="1 2">Um2</strain>
    </source>
</reference>
<sequence length="232" mass="26176">MALPEDTASIWGGNFENFGICYPFILDRRGVRLYLWDEFARQRAAGPPRYRVETLAGYEVAVSRGETCHLRINERFQAAARFDLTSLPADAVVTRAELRIYQEFYPLDLPYERGSYEQCNIIMVGQATEEWSGGLYRAGRAEGGRPFIRSRPARPDPGPIAAYGSRPDRVDLDVTRTVSEWVRGTQPNHGFTLTPDLARVRAIYSATDEGGFLCDLGIPRFELFITVVFPVD</sequence>
<organism evidence="1 2">
    <name type="scientific">Thioalkalicoccus limnaeus</name>
    <dbReference type="NCBI Taxonomy" id="120681"/>
    <lineage>
        <taxon>Bacteria</taxon>
        <taxon>Pseudomonadati</taxon>
        <taxon>Pseudomonadota</taxon>
        <taxon>Gammaproteobacteria</taxon>
        <taxon>Chromatiales</taxon>
        <taxon>Chromatiaceae</taxon>
        <taxon>Thioalkalicoccus</taxon>
    </lineage>
</organism>
<dbReference type="EMBL" id="JBDKXB010000018">
    <property type="protein sequence ID" value="MEY6433247.1"/>
    <property type="molecule type" value="Genomic_DNA"/>
</dbReference>
<protein>
    <submittedName>
        <fullName evidence="1">DNRLRE domain-containing protein</fullName>
    </submittedName>
</protein>
<dbReference type="Gene3D" id="2.60.120.970">
    <property type="match status" value="1"/>
</dbReference>